<evidence type="ECO:0000256" key="2">
    <source>
        <dbReference type="SAM" id="Coils"/>
    </source>
</evidence>
<keyword evidence="5" id="KW-1185">Reference proteome</keyword>
<organism evidence="4 5">
    <name type="scientific">Microbacterium caowuchunii</name>
    <dbReference type="NCBI Taxonomy" id="2614638"/>
    <lineage>
        <taxon>Bacteria</taxon>
        <taxon>Bacillati</taxon>
        <taxon>Actinomycetota</taxon>
        <taxon>Actinomycetes</taxon>
        <taxon>Micrococcales</taxon>
        <taxon>Microbacteriaceae</taxon>
        <taxon>Microbacterium</taxon>
    </lineage>
</organism>
<keyword evidence="2" id="KW-0175">Coiled coil</keyword>
<accession>A0A5N0TFB0</accession>
<comment type="caution">
    <text evidence="4">The sequence shown here is derived from an EMBL/GenBank/DDBJ whole genome shotgun (WGS) entry which is preliminary data.</text>
</comment>
<sequence length="411" mass="44047">MNPKEKLAALLKSMQAIVAGAKASGRDLSDAEIEDLEAKNAEAEELRGKIARSEKSAALMASIGGMKSDDEGEPTPQAGQRAKSLGEHFVKHLGNRSLKNPGTIAVPEFKAATDTQAVGGHEGAYGPLITDVDRNFILPKRERLVVEDLLGSGNVSGTAITYPVFGPLEGGTDFVGEGRQKPQMHVGDPTWRTDALGEVAGWFKMTDDMAEDLDYVVSEINSTALYDLAQKTEQALLSGSGTGVNLLGIRNREGVQTHVQGIDTVADAIFKGIRKVQTATGFTADALVINPLDYENLRLGKDGNGQYYGGGYFQGQYGNGGFIEVPPVWGLRTVVSLAAPQGEPLVGAYRPAAKVFRKGGVRVESTNSHEDDFTNDKITVRVKARLGLQVKYPSAFVKIQLKDTTPVEDED</sequence>
<comment type="subcellular location">
    <subcellularLocation>
        <location evidence="1">Virion</location>
    </subcellularLocation>
</comment>
<feature type="domain" description="Phage capsid-like C-terminal" evidence="3">
    <location>
        <begin position="132"/>
        <end position="400"/>
    </location>
</feature>
<reference evidence="5" key="1">
    <citation type="submission" date="2019-09" db="EMBL/GenBank/DDBJ databases">
        <title>Mumia zhuanghuii sp. nov. isolated from the intestinal contents of plateau pika (Ochotona curzoniae) in the Qinghai-Tibet plateau of China.</title>
        <authorList>
            <person name="Tian Z."/>
        </authorList>
    </citation>
    <scope>NUCLEOTIDE SEQUENCE [LARGE SCALE GENOMIC DNA]</scope>
    <source>
        <strain evidence="5">L-033</strain>
    </source>
</reference>
<dbReference type="EMBL" id="VYUY01000009">
    <property type="protein sequence ID" value="KAA9133755.1"/>
    <property type="molecule type" value="Genomic_DNA"/>
</dbReference>
<dbReference type="InterPro" id="IPR054612">
    <property type="entry name" value="Phage_capsid-like_C"/>
</dbReference>
<evidence type="ECO:0000313" key="5">
    <source>
        <dbReference type="Proteomes" id="UP000326838"/>
    </source>
</evidence>
<dbReference type="InterPro" id="IPR024455">
    <property type="entry name" value="Phage_capsid"/>
</dbReference>
<dbReference type="RefSeq" id="WP_150893063.1">
    <property type="nucleotide sequence ID" value="NZ_VYUY01000009.1"/>
</dbReference>
<proteinExistence type="predicted"/>
<dbReference type="Gene3D" id="3.30.2320.10">
    <property type="entry name" value="hypothetical protein PF0899 domain"/>
    <property type="match status" value="1"/>
</dbReference>
<dbReference type="AlphaFoldDB" id="A0A5N0TFB0"/>
<protein>
    <submittedName>
        <fullName evidence="4">Phage major capsid protein</fullName>
    </submittedName>
</protein>
<evidence type="ECO:0000259" key="3">
    <source>
        <dbReference type="Pfam" id="PF05065"/>
    </source>
</evidence>
<name>A0A5N0TFB0_9MICO</name>
<feature type="coiled-coil region" evidence="2">
    <location>
        <begin position="26"/>
        <end position="56"/>
    </location>
</feature>
<dbReference type="Pfam" id="PF05065">
    <property type="entry name" value="Phage_capsid"/>
    <property type="match status" value="1"/>
</dbReference>
<dbReference type="NCBIfam" id="TIGR01554">
    <property type="entry name" value="major_cap_HK97"/>
    <property type="match status" value="1"/>
</dbReference>
<dbReference type="Gene3D" id="3.30.2400.10">
    <property type="entry name" value="Major capsid protein gp5"/>
    <property type="match status" value="1"/>
</dbReference>
<evidence type="ECO:0000313" key="4">
    <source>
        <dbReference type="EMBL" id="KAA9133755.1"/>
    </source>
</evidence>
<dbReference type="Proteomes" id="UP000326838">
    <property type="component" value="Unassembled WGS sequence"/>
</dbReference>
<gene>
    <name evidence="4" type="ORF">F6B40_08365</name>
</gene>
<evidence type="ECO:0000256" key="1">
    <source>
        <dbReference type="ARBA" id="ARBA00004328"/>
    </source>
</evidence>
<dbReference type="SUPFAM" id="SSF56563">
    <property type="entry name" value="Major capsid protein gp5"/>
    <property type="match status" value="1"/>
</dbReference>